<gene>
    <name evidence="2" type="ORF">SAMN02745781_00596</name>
</gene>
<evidence type="ECO:0000256" key="1">
    <source>
        <dbReference type="SAM" id="MobiDB-lite"/>
    </source>
</evidence>
<evidence type="ECO:0000313" key="3">
    <source>
        <dbReference type="Proteomes" id="UP000184159"/>
    </source>
</evidence>
<protein>
    <submittedName>
        <fullName evidence="2">Uncharacterized protein</fullName>
    </submittedName>
</protein>
<proteinExistence type="predicted"/>
<dbReference type="Proteomes" id="UP000184159">
    <property type="component" value="Unassembled WGS sequence"/>
</dbReference>
<sequence length="55" mass="6000">MGLIELFPSLYLLLFGTDNPSSIVSHHQQEEIGNTHGSGPKALLTKGSRLVQPNR</sequence>
<feature type="compositionally biased region" description="Polar residues" evidence="1">
    <location>
        <begin position="25"/>
        <end position="37"/>
    </location>
</feature>
<evidence type="ECO:0000313" key="2">
    <source>
        <dbReference type="EMBL" id="SHE61781.1"/>
    </source>
</evidence>
<reference evidence="3" key="1">
    <citation type="submission" date="2016-11" db="EMBL/GenBank/DDBJ databases">
        <authorList>
            <person name="Varghese N."/>
            <person name="Submissions S."/>
        </authorList>
    </citation>
    <scope>NUCLEOTIDE SEQUENCE [LARGE SCALE GENOMIC DNA]</scope>
    <source>
        <strain evidence="3">DSM 21264</strain>
    </source>
</reference>
<keyword evidence="3" id="KW-1185">Reference proteome</keyword>
<dbReference type="AlphaFoldDB" id="A0A1M4UYF0"/>
<feature type="region of interest" description="Disordered" evidence="1">
    <location>
        <begin position="25"/>
        <end position="55"/>
    </location>
</feature>
<name>A0A1M4UYF0_VIBGA</name>
<dbReference type="EMBL" id="FQUH01000002">
    <property type="protein sequence ID" value="SHE61781.1"/>
    <property type="molecule type" value="Genomic_DNA"/>
</dbReference>
<accession>A0A1M4UYF0</accession>
<organism evidence="2 3">
    <name type="scientific">Vibrio gazogenes DSM 21264 = NBRC 103151</name>
    <dbReference type="NCBI Taxonomy" id="1123492"/>
    <lineage>
        <taxon>Bacteria</taxon>
        <taxon>Pseudomonadati</taxon>
        <taxon>Pseudomonadota</taxon>
        <taxon>Gammaproteobacteria</taxon>
        <taxon>Vibrionales</taxon>
        <taxon>Vibrionaceae</taxon>
        <taxon>Vibrio</taxon>
    </lineage>
</organism>